<dbReference type="AlphaFoldDB" id="A0A1X2FHE3"/>
<dbReference type="EMBL" id="LQQA01000006">
    <property type="protein sequence ID" value="ORX17871.1"/>
    <property type="molecule type" value="Genomic_DNA"/>
</dbReference>
<comment type="caution">
    <text evidence="2">The sequence shown here is derived from an EMBL/GenBank/DDBJ whole genome shotgun (WGS) entry which is preliminary data.</text>
</comment>
<proteinExistence type="predicted"/>
<keyword evidence="1" id="KW-0472">Membrane</keyword>
<evidence type="ECO:0000313" key="2">
    <source>
        <dbReference type="EMBL" id="ORX17871.1"/>
    </source>
</evidence>
<dbReference type="OrthoDB" id="4625712at2"/>
<feature type="transmembrane region" description="Helical" evidence="1">
    <location>
        <begin position="39"/>
        <end position="59"/>
    </location>
</feature>
<accession>A0A1X2FHE3</accession>
<organism evidence="2 3">
    <name type="scientific">Mycolicibacterium wolinskyi</name>
    <dbReference type="NCBI Taxonomy" id="59750"/>
    <lineage>
        <taxon>Bacteria</taxon>
        <taxon>Bacillati</taxon>
        <taxon>Actinomycetota</taxon>
        <taxon>Actinomycetes</taxon>
        <taxon>Mycobacteriales</taxon>
        <taxon>Mycobacteriaceae</taxon>
        <taxon>Mycolicibacterium</taxon>
    </lineage>
</organism>
<reference evidence="2 3" key="1">
    <citation type="submission" date="2016-01" db="EMBL/GenBank/DDBJ databases">
        <title>The new phylogeny of the genus Mycobacterium.</title>
        <authorList>
            <person name="Tarcisio F."/>
            <person name="Conor M."/>
            <person name="Antonella G."/>
            <person name="Elisabetta G."/>
            <person name="Giulia F.S."/>
            <person name="Sara T."/>
            <person name="Anna F."/>
            <person name="Clotilde B."/>
            <person name="Roberto B."/>
            <person name="Veronica D.S."/>
            <person name="Fabio R."/>
            <person name="Monica P."/>
            <person name="Olivier J."/>
            <person name="Enrico T."/>
            <person name="Nicola S."/>
        </authorList>
    </citation>
    <scope>NUCLEOTIDE SEQUENCE [LARGE SCALE GENOMIC DNA]</scope>
    <source>
        <strain evidence="2 3">ATCC 700010</strain>
    </source>
</reference>
<keyword evidence="1" id="KW-0812">Transmembrane</keyword>
<evidence type="ECO:0000313" key="3">
    <source>
        <dbReference type="Proteomes" id="UP000193964"/>
    </source>
</evidence>
<feature type="transmembrane region" description="Helical" evidence="1">
    <location>
        <begin position="65"/>
        <end position="86"/>
    </location>
</feature>
<dbReference type="Proteomes" id="UP000193964">
    <property type="component" value="Unassembled WGS sequence"/>
</dbReference>
<dbReference type="RefSeq" id="WP_085143119.1">
    <property type="nucleotide sequence ID" value="NZ_JACKUA010000015.1"/>
</dbReference>
<feature type="transmembrane region" description="Helical" evidence="1">
    <location>
        <begin position="98"/>
        <end position="121"/>
    </location>
</feature>
<keyword evidence="1" id="KW-1133">Transmembrane helix</keyword>
<evidence type="ECO:0000256" key="1">
    <source>
        <dbReference type="SAM" id="Phobius"/>
    </source>
</evidence>
<gene>
    <name evidence="2" type="ORF">AWC31_15755</name>
</gene>
<protein>
    <submittedName>
        <fullName evidence="2">Uncharacterized protein</fullName>
    </submittedName>
</protein>
<feature type="transmembrane region" description="Helical" evidence="1">
    <location>
        <begin position="6"/>
        <end position="27"/>
    </location>
</feature>
<sequence length="223" mass="23601">MDSLVTTVVPALVAVLTAAGAVIGIQFRDVDAYERRRGVWQWLLVLLATVATMGATSSASGVGQLIEAGVMAVLAVAAIVLAHVMWRRRVPDPEPRTLAIATAAAISAVVVVLGSTAFAYISNKSCRQVEPLVGLSHQAFILPVFDASKGPTPGDFGDWAKAVRDQAEQVSPGEVADQAGKLADLADQIADTARNNDKAKHAMLGTQYYEELKPILAKCHIQM</sequence>
<name>A0A1X2FHE3_9MYCO</name>